<dbReference type="PANTHER" id="PTHR21198:SF7">
    <property type="entry name" value="ASPARTATE-GLUTAMATE RACEMASE FAMILY"/>
    <property type="match status" value="1"/>
</dbReference>
<organism evidence="3 4">
    <name type="scientific">Propionibacterium acidifaciens F0233</name>
    <dbReference type="NCBI Taxonomy" id="553198"/>
    <lineage>
        <taxon>Bacteria</taxon>
        <taxon>Bacillati</taxon>
        <taxon>Actinomycetota</taxon>
        <taxon>Actinomycetes</taxon>
        <taxon>Propionibacteriales</taxon>
        <taxon>Propionibacteriaceae</taxon>
        <taxon>Propionibacterium</taxon>
    </lineage>
</organism>
<name>U2Q5A1_9ACTN</name>
<sequence length="259" mass="27237">MSTNFAPDAFDRAVIGVVGGMGPAATGQFLVELAAALPVEYDQDHPRVLVLSDTKVPDRTTCIAAGDPAPGTMVRADLLRAAQLGASVLAVPCNTVHYFIDDFVDELPVPLIHIVDATITAAMQTSPEGAWLTATAGTVNTGLYQRLAAERDYPLKVPSDEEKAAMMKIIGEVKAGRMTRAGELYRALAGRLRGERELPLMTACTELPLAFEASGLDPGIQISSLTALAHATLEAAAGTVGHWPAEQPEPAEVRPSSPA</sequence>
<evidence type="ECO:0000313" key="4">
    <source>
        <dbReference type="Proteomes" id="UP000017052"/>
    </source>
</evidence>
<accession>U2Q5A1</accession>
<protein>
    <submittedName>
        <fullName evidence="3">Aspartate racemase</fullName>
        <ecNumber evidence="3">5.1.1.13</ecNumber>
    </submittedName>
</protein>
<evidence type="ECO:0000256" key="1">
    <source>
        <dbReference type="ARBA" id="ARBA00007847"/>
    </source>
</evidence>
<evidence type="ECO:0000256" key="2">
    <source>
        <dbReference type="ARBA" id="ARBA00023235"/>
    </source>
</evidence>
<reference evidence="3" key="1">
    <citation type="submission" date="2013-08" db="EMBL/GenBank/DDBJ databases">
        <authorList>
            <person name="Durkin A.S."/>
            <person name="Haft D.R."/>
            <person name="McCorrison J."/>
            <person name="Torralba M."/>
            <person name="Gillis M."/>
            <person name="Haft D.H."/>
            <person name="Methe B."/>
            <person name="Sutton G."/>
            <person name="Nelson K.E."/>
        </authorList>
    </citation>
    <scope>NUCLEOTIDE SEQUENCE [LARGE SCALE GENOMIC DNA]</scope>
    <source>
        <strain evidence="3">F0233</strain>
    </source>
</reference>
<dbReference type="GO" id="GO:0047689">
    <property type="term" value="F:aspartate racemase activity"/>
    <property type="evidence" value="ECO:0007669"/>
    <property type="project" value="UniProtKB-EC"/>
</dbReference>
<dbReference type="Gene3D" id="3.40.50.1860">
    <property type="match status" value="2"/>
</dbReference>
<gene>
    <name evidence="3" type="ORF">HMPREF0682_2775</name>
</gene>
<dbReference type="NCBIfam" id="TIGR00035">
    <property type="entry name" value="asp_race"/>
    <property type="match status" value="1"/>
</dbReference>
<dbReference type="AlphaFoldDB" id="U2Q5A1"/>
<dbReference type="InterPro" id="IPR001920">
    <property type="entry name" value="Asp/Glu_race"/>
</dbReference>
<dbReference type="EC" id="5.1.1.13" evidence="3"/>
<keyword evidence="4" id="KW-1185">Reference proteome</keyword>
<dbReference type="Pfam" id="PF01177">
    <property type="entry name" value="Asp_Glu_race"/>
    <property type="match status" value="1"/>
</dbReference>
<proteinExistence type="inferred from homology"/>
<dbReference type="OrthoDB" id="9803739at2"/>
<dbReference type="SUPFAM" id="SSF53681">
    <property type="entry name" value="Aspartate/glutamate racemase"/>
    <property type="match status" value="2"/>
</dbReference>
<dbReference type="InterPro" id="IPR004380">
    <property type="entry name" value="Asp_race"/>
</dbReference>
<dbReference type="RefSeq" id="WP_021798474.1">
    <property type="nucleotide sequence ID" value="NZ_ACVN02000276.1"/>
</dbReference>
<comment type="similarity">
    <text evidence="1">Belongs to the aspartate/glutamate racemases family.</text>
</comment>
<keyword evidence="2 3" id="KW-0413">Isomerase</keyword>
<comment type="caution">
    <text evidence="3">The sequence shown here is derived from an EMBL/GenBank/DDBJ whole genome shotgun (WGS) entry which is preliminary data.</text>
</comment>
<dbReference type="Proteomes" id="UP000017052">
    <property type="component" value="Unassembled WGS sequence"/>
</dbReference>
<dbReference type="PANTHER" id="PTHR21198">
    <property type="entry name" value="GLUTAMATE RACEMASE"/>
    <property type="match status" value="1"/>
</dbReference>
<dbReference type="InterPro" id="IPR015942">
    <property type="entry name" value="Asp/Glu/hydantoin_racemase"/>
</dbReference>
<dbReference type="EMBL" id="ACVN02000276">
    <property type="protein sequence ID" value="ERK51531.1"/>
    <property type="molecule type" value="Genomic_DNA"/>
</dbReference>
<dbReference type="GeneID" id="95359266"/>
<evidence type="ECO:0000313" key="3">
    <source>
        <dbReference type="EMBL" id="ERK51531.1"/>
    </source>
</evidence>